<evidence type="ECO:0000256" key="2">
    <source>
        <dbReference type="ARBA" id="ARBA00023125"/>
    </source>
</evidence>
<evidence type="ECO:0000259" key="4">
    <source>
        <dbReference type="PROSITE" id="PS50043"/>
    </source>
</evidence>
<dbReference type="PANTHER" id="PTHR44688">
    <property type="entry name" value="DNA-BINDING TRANSCRIPTIONAL ACTIVATOR DEVR_DOSR"/>
    <property type="match status" value="1"/>
</dbReference>
<comment type="caution">
    <text evidence="5">The sequence shown here is derived from an EMBL/GenBank/DDBJ whole genome shotgun (WGS) entry which is preliminary data.</text>
</comment>
<dbReference type="RefSeq" id="WP_188436173.1">
    <property type="nucleotide sequence ID" value="NZ_BMCM01000002.1"/>
</dbReference>
<dbReference type="SUPFAM" id="SSF46894">
    <property type="entry name" value="C-terminal effector domain of the bipartite response regulators"/>
    <property type="match status" value="1"/>
</dbReference>
<name>A0ABQ1RP56_9MICO</name>
<evidence type="ECO:0000313" key="6">
    <source>
        <dbReference type="Proteomes" id="UP000629365"/>
    </source>
</evidence>
<dbReference type="SUPFAM" id="SSF52540">
    <property type="entry name" value="P-loop containing nucleoside triphosphate hydrolases"/>
    <property type="match status" value="1"/>
</dbReference>
<dbReference type="CDD" id="cd06170">
    <property type="entry name" value="LuxR_C_like"/>
    <property type="match status" value="1"/>
</dbReference>
<keyword evidence="2" id="KW-0238">DNA-binding</keyword>
<sequence>MTVLPMRPSPAAAPDDAFIWERQLRPVLDAIIDQPHAPPRALLVGNAGSGKSASLRRLRDVLLEEGRDVHLLHAGMRADPAIPPRMPPDAVLIVDDAQLLDDEQLDVIVDRAADPHSALIVAHRPWPASERMRSMQRLLERTFPAVVLGHVARSDVLQHLEASGQPIRDTCLQHILQATGGVTWLVSEALALHDDRDCTDDDAHSALHGALGEQVAHRLETVEPELRLAVERLCTASAKGRASGLLDDAIQRAHAEGLLLRSGMPVPLVLAAVRTAMPAQPDDEKTDAVRRARDAWADGDLDTAMAIVDDAATDAHDREQLADISAGGWAARGMMAQADAVYRALPPGDADSATLAMIAAIGTGSTSLADAATMGTAAPTVASAAPSTLSVAMDLLRRGLAASVSGDCSEAVLADLVRAAEMYTGSRATRAVPELPAVVATIVALNLGALVTAHTVIDDAIRDGHGGAWARPRLLLWRAWVSVQRARPAEAFEDLARAQEIEPAMSARDTLLARAVRVAIARRYEDAAGIEEAWRHARGTLLRTDIDLFLLHPLAELISSATRAGDAERIDPHITRALEITAGLGDPPLWIAHLRWAGIQQGILLGSPARVAPHAKALVAVSAGNRVAAVMAKAGRVWTSVLGGTVDPAAVETAAEGLASVGLKWDGARLAGHGAGRTDDRKVAARLLACARDLHPTDIARRSVDADPVGDGERTTPEEILSDREIEVARLVLQGKTYAEIGETIFISPRTAEHHIAHIRTRLGATSRSEVIARLRQLIGDESPSLPLRTSE</sequence>
<keyword evidence="1" id="KW-0805">Transcription regulation</keyword>
<dbReference type="Proteomes" id="UP000629365">
    <property type="component" value="Unassembled WGS sequence"/>
</dbReference>
<evidence type="ECO:0000313" key="5">
    <source>
        <dbReference type="EMBL" id="GGD74857.1"/>
    </source>
</evidence>
<dbReference type="PANTHER" id="PTHR44688:SF16">
    <property type="entry name" value="DNA-BINDING TRANSCRIPTIONAL ACTIVATOR DEVR_DOSR"/>
    <property type="match status" value="1"/>
</dbReference>
<dbReference type="SMART" id="SM00421">
    <property type="entry name" value="HTH_LUXR"/>
    <property type="match status" value="1"/>
</dbReference>
<dbReference type="InterPro" id="IPR027417">
    <property type="entry name" value="P-loop_NTPase"/>
</dbReference>
<dbReference type="EMBL" id="BMCM01000002">
    <property type="protein sequence ID" value="GGD74857.1"/>
    <property type="molecule type" value="Genomic_DNA"/>
</dbReference>
<dbReference type="InterPro" id="IPR016032">
    <property type="entry name" value="Sig_transdc_resp-reg_C-effctor"/>
</dbReference>
<reference evidence="6" key="1">
    <citation type="journal article" date="2019" name="Int. J. Syst. Evol. Microbiol.">
        <title>The Global Catalogue of Microorganisms (GCM) 10K type strain sequencing project: providing services to taxonomists for standard genome sequencing and annotation.</title>
        <authorList>
            <consortium name="The Broad Institute Genomics Platform"/>
            <consortium name="The Broad Institute Genome Sequencing Center for Infectious Disease"/>
            <person name="Wu L."/>
            <person name="Ma J."/>
        </authorList>
    </citation>
    <scope>NUCLEOTIDE SEQUENCE [LARGE SCALE GENOMIC DNA]</scope>
    <source>
        <strain evidence="6">CCM 7640</strain>
    </source>
</reference>
<accession>A0ABQ1RP56</accession>
<keyword evidence="3" id="KW-0804">Transcription</keyword>
<evidence type="ECO:0000256" key="3">
    <source>
        <dbReference type="ARBA" id="ARBA00023163"/>
    </source>
</evidence>
<proteinExistence type="predicted"/>
<dbReference type="PROSITE" id="PS50043">
    <property type="entry name" value="HTH_LUXR_2"/>
    <property type="match status" value="1"/>
</dbReference>
<evidence type="ECO:0000256" key="1">
    <source>
        <dbReference type="ARBA" id="ARBA00023015"/>
    </source>
</evidence>
<organism evidence="5 6">
    <name type="scientific">Microbacterium murale</name>
    <dbReference type="NCBI Taxonomy" id="1081040"/>
    <lineage>
        <taxon>Bacteria</taxon>
        <taxon>Bacillati</taxon>
        <taxon>Actinomycetota</taxon>
        <taxon>Actinomycetes</taxon>
        <taxon>Micrococcales</taxon>
        <taxon>Microbacteriaceae</taxon>
        <taxon>Microbacterium</taxon>
    </lineage>
</organism>
<dbReference type="InterPro" id="IPR000792">
    <property type="entry name" value="Tscrpt_reg_LuxR_C"/>
</dbReference>
<dbReference type="Gene3D" id="1.10.10.10">
    <property type="entry name" value="Winged helix-like DNA-binding domain superfamily/Winged helix DNA-binding domain"/>
    <property type="match status" value="1"/>
</dbReference>
<dbReference type="Pfam" id="PF00196">
    <property type="entry name" value="GerE"/>
    <property type="match status" value="1"/>
</dbReference>
<dbReference type="InterPro" id="IPR036388">
    <property type="entry name" value="WH-like_DNA-bd_sf"/>
</dbReference>
<feature type="domain" description="HTH luxR-type" evidence="4">
    <location>
        <begin position="714"/>
        <end position="779"/>
    </location>
</feature>
<keyword evidence="6" id="KW-1185">Reference proteome</keyword>
<gene>
    <name evidence="5" type="ORF">GCM10007269_17370</name>
</gene>
<protein>
    <submittedName>
        <fullName evidence="5">Helix-turn-helix transcriptional regulator</fullName>
    </submittedName>
</protein>
<dbReference type="PRINTS" id="PR00038">
    <property type="entry name" value="HTHLUXR"/>
</dbReference>